<dbReference type="PANTHER" id="PTHR11006:SF4">
    <property type="entry name" value="PROTEIN ARGININE N-METHYLTRANSFERASE 7"/>
    <property type="match status" value="1"/>
</dbReference>
<proteinExistence type="predicted"/>
<dbReference type="GO" id="GO:0016274">
    <property type="term" value="F:protein-arginine N-methyltransferase activity"/>
    <property type="evidence" value="ECO:0007669"/>
    <property type="project" value="InterPro"/>
</dbReference>
<reference evidence="1 2" key="1">
    <citation type="journal article" date="2013" name="Genome Biol.">
        <title>Comparative genomics of the core and accessory genomes of 48 Sinorhizobium strains comprising five genospecies.</title>
        <authorList>
            <person name="Sugawara M."/>
            <person name="Epstein B."/>
            <person name="Badgley B.D."/>
            <person name="Unno T."/>
            <person name="Xu L."/>
            <person name="Reese J."/>
            <person name="Gyaneshwar P."/>
            <person name="Denny R."/>
            <person name="Mudge J."/>
            <person name="Bharti A.K."/>
            <person name="Farmer A.D."/>
            <person name="May G.D."/>
            <person name="Woodward J.E."/>
            <person name="Medigue C."/>
            <person name="Vallenet D."/>
            <person name="Lajus A."/>
            <person name="Rouy Z."/>
            <person name="Martinez-Vaz B."/>
            <person name="Tiffin P."/>
            <person name="Young N.D."/>
            <person name="Sadowsky M.J."/>
        </authorList>
    </citation>
    <scope>NUCLEOTIDE SEQUENCE [LARGE SCALE GENOMIC DNA]</scope>
    <source>
        <strain evidence="1 2">USDA4894</strain>
    </source>
</reference>
<dbReference type="Gene3D" id="3.40.50.150">
    <property type="entry name" value="Vaccinia Virus protein VP39"/>
    <property type="match status" value="1"/>
</dbReference>
<gene>
    <name evidence="1" type="ORF">GHK62_30555</name>
</gene>
<dbReference type="InterPro" id="IPR029063">
    <property type="entry name" value="SAM-dependent_MTases_sf"/>
</dbReference>
<sequence>MTEKSVRAHAGCEIPRWHFTMLRDSGRNAAIEAAIASCNVVGKTVVEIGTGAGLPAMLFAKYGASKVFTCEVDERLADVACEVIRANNLHERIVVIAKSSRQAILDGDLPSAPDVIFTETLDCGVVGEGYEVIAEDIRTLAGPSTIVMPARIQQLGFLCTDRQAYEKNSVSTQCGFDLSSLNLLAERSYFAVNKMLHDPECISATVLFRQYDYLDPNALDAVEHRIIAHSSGLCHGMASYFEAFFGEFLVTSRDPKSHWAIAFHPLREPMPVESGRHYCLRGTKTGLIELVSM</sequence>
<dbReference type="AlphaFoldDB" id="A0A6N7LM61"/>
<evidence type="ECO:0000313" key="2">
    <source>
        <dbReference type="Proteomes" id="UP000439983"/>
    </source>
</evidence>
<dbReference type="EMBL" id="WITC01000126">
    <property type="protein sequence ID" value="MQX18922.1"/>
    <property type="molecule type" value="Genomic_DNA"/>
</dbReference>
<comment type="caution">
    <text evidence="1">The sequence shown here is derived from an EMBL/GenBank/DDBJ whole genome shotgun (WGS) entry which is preliminary data.</text>
</comment>
<dbReference type="PANTHER" id="PTHR11006">
    <property type="entry name" value="PROTEIN ARGININE N-METHYLTRANSFERASE"/>
    <property type="match status" value="1"/>
</dbReference>
<dbReference type="InterPro" id="IPR025799">
    <property type="entry name" value="Arg_MeTrfase"/>
</dbReference>
<dbReference type="Gene3D" id="2.70.160.11">
    <property type="entry name" value="Hnrnp arginine n-methyltransferase1"/>
    <property type="match status" value="1"/>
</dbReference>
<dbReference type="RefSeq" id="WP_153442686.1">
    <property type="nucleotide sequence ID" value="NZ_JACIGA010000016.1"/>
</dbReference>
<dbReference type="Proteomes" id="UP000439983">
    <property type="component" value="Unassembled WGS sequence"/>
</dbReference>
<dbReference type="SUPFAM" id="SSF53335">
    <property type="entry name" value="S-adenosyl-L-methionine-dependent methyltransferases"/>
    <property type="match status" value="1"/>
</dbReference>
<name>A0A6N7LM61_SINTE</name>
<dbReference type="CDD" id="cd02440">
    <property type="entry name" value="AdoMet_MTases"/>
    <property type="match status" value="1"/>
</dbReference>
<dbReference type="OrthoDB" id="5383291at2"/>
<protein>
    <submittedName>
        <fullName evidence="1">Ribonucleotide-diphosphate reductase subunit beta</fullName>
    </submittedName>
</protein>
<evidence type="ECO:0000313" key="1">
    <source>
        <dbReference type="EMBL" id="MQX18922.1"/>
    </source>
</evidence>
<organism evidence="1 2">
    <name type="scientific">Sinorhizobium terangae</name>
    <dbReference type="NCBI Taxonomy" id="110322"/>
    <lineage>
        <taxon>Bacteria</taxon>
        <taxon>Pseudomonadati</taxon>
        <taxon>Pseudomonadota</taxon>
        <taxon>Alphaproteobacteria</taxon>
        <taxon>Hyphomicrobiales</taxon>
        <taxon>Rhizobiaceae</taxon>
        <taxon>Sinorhizobium/Ensifer group</taxon>
        <taxon>Sinorhizobium</taxon>
    </lineage>
</organism>
<accession>A0A6N7LM61</accession>
<dbReference type="GO" id="GO:0042054">
    <property type="term" value="F:histone methyltransferase activity"/>
    <property type="evidence" value="ECO:0007669"/>
    <property type="project" value="TreeGrafter"/>
</dbReference>
<dbReference type="Pfam" id="PF06325">
    <property type="entry name" value="PrmA"/>
    <property type="match status" value="1"/>
</dbReference>
<keyword evidence="2" id="KW-1185">Reference proteome</keyword>